<dbReference type="eggNOG" id="ENOG502Z9H9">
    <property type="taxonomic scope" value="Bacteria"/>
</dbReference>
<feature type="chain" id="PRO_5004931736" evidence="1">
    <location>
        <begin position="21"/>
        <end position="529"/>
    </location>
</feature>
<dbReference type="Gene3D" id="2.60.120.380">
    <property type="match status" value="2"/>
</dbReference>
<comment type="caution">
    <text evidence="2">The sequence shown here is derived from an EMBL/GenBank/DDBJ whole genome shotgun (WGS) entry which is preliminary data.</text>
</comment>
<dbReference type="EMBL" id="AONC01000001">
    <property type="protein sequence ID" value="EXJ17195.1"/>
    <property type="molecule type" value="Genomic_DNA"/>
</dbReference>
<keyword evidence="3" id="KW-1185">Reference proteome</keyword>
<evidence type="ECO:0000313" key="3">
    <source>
        <dbReference type="Proteomes" id="UP000019460"/>
    </source>
</evidence>
<accession>W9W3Q7</accession>
<dbReference type="OrthoDB" id="5752843at2"/>
<organism evidence="2 3">
    <name type="scientific">Imhoffiella purpurea</name>
    <dbReference type="NCBI Taxonomy" id="1249627"/>
    <lineage>
        <taxon>Bacteria</taxon>
        <taxon>Pseudomonadati</taxon>
        <taxon>Pseudomonadota</taxon>
        <taxon>Gammaproteobacteria</taxon>
        <taxon>Chromatiales</taxon>
        <taxon>Chromatiaceae</taxon>
        <taxon>Imhoffiella</taxon>
    </lineage>
</organism>
<dbReference type="RefSeq" id="WP_043747654.1">
    <property type="nucleotide sequence ID" value="NZ_AONC01000001.1"/>
</dbReference>
<gene>
    <name evidence="2" type="ORF">D779_0022</name>
</gene>
<keyword evidence="1" id="KW-0732">Signal</keyword>
<evidence type="ECO:0000313" key="2">
    <source>
        <dbReference type="EMBL" id="EXJ17195.1"/>
    </source>
</evidence>
<name>W9W3Q7_9GAMM</name>
<dbReference type="Proteomes" id="UP000019460">
    <property type="component" value="Unassembled WGS sequence"/>
</dbReference>
<feature type="signal peptide" evidence="1">
    <location>
        <begin position="1"/>
        <end position="20"/>
    </location>
</feature>
<proteinExistence type="predicted"/>
<reference evidence="2 3" key="1">
    <citation type="submission" date="2012-11" db="EMBL/GenBank/DDBJ databases">
        <title>Genome assembly of Thiorhodococcus sp. AK35.</title>
        <authorList>
            <person name="Nupur N."/>
            <person name="Khatri I."/>
            <person name="Subramanian S."/>
            <person name="Pinnaka A."/>
        </authorList>
    </citation>
    <scope>NUCLEOTIDE SEQUENCE [LARGE SCALE GENOMIC DNA]</scope>
    <source>
        <strain evidence="2 3">AK35</strain>
    </source>
</reference>
<protein>
    <submittedName>
        <fullName evidence="2">Uncharacterized protein</fullName>
    </submittedName>
</protein>
<sequence length="529" mass="56846">MKLLLRTALGSLIPIAAANAIGLGDSTLEETCKAYGQEHYESGYANGLKAGEAIGWNAGWTGAIEACVDDPLSYGVSLASCIPEATYGETEPNDSLITADKLTPEISFWGQNYSSADQDWYYVTSASANQNLTVSFAVPESVAGADLSAGNPGVWNLSIRDAAGNVFANFNTDVIGALSADANAVTYTATLGLVGTYYILVKPIDNLTTNQYTYNITAFLQDSALDSGQPVVGFYDSEIEPNDLPSASNPLATGVAMYGLINLTFNGVVTDPDDETTEVWGQGENDWYVYYTDGNEMVTLSFCAREGCGVGDWNVQIFDKASADAWESLTNAGISTTGLTPLLSINTDTADNKQITYNLGLKDPGYYFMKVNHKRLLTAPCNEYRYVNDSGSFTDNVCSCDSADLAAGISATGNSCYIPTDRCSDSDFSLLCRNVTEDCSFGSDPGCLYNTNSPPGCVTTKPNKDADEEVCSTYVTQARCACYSYGGVVQIPENVRTSPYNFTWYGTKLPTNTIDTDAYEDYLNRSSPY</sequence>
<evidence type="ECO:0000256" key="1">
    <source>
        <dbReference type="SAM" id="SignalP"/>
    </source>
</evidence>
<dbReference type="AlphaFoldDB" id="W9W3Q7"/>